<dbReference type="NCBIfam" id="TIGR00121">
    <property type="entry name" value="birA_ligase"/>
    <property type="match status" value="1"/>
</dbReference>
<accession>A0A1D2MP05</accession>
<dbReference type="InterPro" id="IPR004143">
    <property type="entry name" value="BPL_LPL_catalytic"/>
</dbReference>
<feature type="compositionally biased region" description="Polar residues" evidence="3">
    <location>
        <begin position="261"/>
        <end position="280"/>
    </location>
</feature>
<evidence type="ECO:0000256" key="2">
    <source>
        <dbReference type="ARBA" id="ARBA00022598"/>
    </source>
</evidence>
<dbReference type="Proteomes" id="UP000094527">
    <property type="component" value="Unassembled WGS sequence"/>
</dbReference>
<sequence>MNFAQFGRIVAWKCGAADLALILLSDLSQLIELMHIFRLGQIVLEGGWRVYRLTRTIGTLISRGELADKTSLTPADLRRLSAGLYESRHCNSDSTCASTSASASGTPKTFVSDLQDISKHDITTIDEEALEDSELDLSVTKLPNWYERSPRKRSVANINFTEKTPVHQAPRRRSFCPGSLGSLPNKSGSLASLLLCAKSLSLDEDDLEPSPRRNTASEGKPQPPSHLKTTFIPAKSADSLTKGSRTPSSGGGETPNRLLSPMTNTDKSLVSGGMSSNSASPLKMVKKSPKRIGKPPNILILCENEARRAEIGVVLKAMLANDRYAIYDIRWDQLKVGGWSEQTALLVVAGKIPDKAGVSLLLQYLGDGGKLLSWCCENSPFGPETSSSENEPLRKIIQYGPSHKITHPLVISNRLWGATGDNQPPPSFQRVLETSDSEGYSRPMTVSMYGKVKDTNETCIVQLDGGALGGKAILSQIHFEKCVEEDDSLALLSMLLSQNLGMDCTQIKAPEYTLGFLLGDHLKVVDFLTSNPSTVQQAELTVEFIPRGEKGSLPSHLRFPIRILECPQNFSTVEYYENLTTKELGRLVIYTDVITSTMNVISGHFLRHGLVAIAGRQTSGRGRGKNVWLSPEGCACFSIQLSFDMDSAMGRRISLVQHIAGLAVILSIPNHTELGLRVKWPNDIYLNDTKVGGILVESQFQERKITVNIGIGINVSNAYPTMSINSALQEKAGGAASNPGSAKSSQLKGKKDKPLSIEKVIARTLSEFENLLDMMENSSVDKILNLYTQNWIHGSVDGNAEENLVNVEVSEGNFAECRIVNIDEFGFLRCETTSGHVFSVRPDGNSFDIANKLIAIKD</sequence>
<dbReference type="InterPro" id="IPR045864">
    <property type="entry name" value="aa-tRNA-synth_II/BPL/LPL"/>
</dbReference>
<dbReference type="PANTHER" id="PTHR12835">
    <property type="entry name" value="BIOTIN PROTEIN LIGASE"/>
    <property type="match status" value="1"/>
</dbReference>
<dbReference type="Gene3D" id="3.30.930.10">
    <property type="entry name" value="Bira Bifunctional Protein, Domain 2"/>
    <property type="match status" value="1"/>
</dbReference>
<feature type="region of interest" description="Disordered" evidence="3">
    <location>
        <begin position="204"/>
        <end position="290"/>
    </location>
</feature>
<evidence type="ECO:0000256" key="1">
    <source>
        <dbReference type="ARBA" id="ARBA00009934"/>
    </source>
</evidence>
<dbReference type="CDD" id="cd16442">
    <property type="entry name" value="BPL"/>
    <property type="match status" value="1"/>
</dbReference>
<evidence type="ECO:0000313" key="5">
    <source>
        <dbReference type="EMBL" id="ODM94726.1"/>
    </source>
</evidence>
<comment type="similarity">
    <text evidence="1">Belongs to the biotin--protein ligase family.</text>
</comment>
<feature type="compositionally biased region" description="Polar residues" evidence="3">
    <location>
        <begin position="238"/>
        <end position="248"/>
    </location>
</feature>
<feature type="domain" description="BPL/LPL catalytic" evidence="4">
    <location>
        <begin position="579"/>
        <end position="776"/>
    </location>
</feature>
<dbReference type="OrthoDB" id="10250105at2759"/>
<protein>
    <submittedName>
        <fullName evidence="5">Biotin--protein ligase</fullName>
    </submittedName>
</protein>
<dbReference type="SUPFAM" id="SSF55681">
    <property type="entry name" value="Class II aaRS and biotin synthetases"/>
    <property type="match status" value="1"/>
</dbReference>
<name>A0A1D2MP05_ORCCI</name>
<keyword evidence="6" id="KW-1185">Reference proteome</keyword>
<dbReference type="PANTHER" id="PTHR12835:SF5">
    <property type="entry name" value="BIOTIN--PROTEIN LIGASE"/>
    <property type="match status" value="1"/>
</dbReference>
<dbReference type="InterPro" id="IPR004408">
    <property type="entry name" value="Biotin_CoA_COase_ligase"/>
</dbReference>
<gene>
    <name evidence="5" type="ORF">Ocin01_11953</name>
</gene>
<reference evidence="5 6" key="1">
    <citation type="journal article" date="2016" name="Genome Biol. Evol.">
        <title>Gene Family Evolution Reflects Adaptation to Soil Environmental Stressors in the Genome of the Collembolan Orchesella cincta.</title>
        <authorList>
            <person name="Faddeeva-Vakhrusheva A."/>
            <person name="Derks M.F."/>
            <person name="Anvar S.Y."/>
            <person name="Agamennone V."/>
            <person name="Suring W."/>
            <person name="Smit S."/>
            <person name="van Straalen N.M."/>
            <person name="Roelofs D."/>
        </authorList>
    </citation>
    <scope>NUCLEOTIDE SEQUENCE [LARGE SCALE GENOMIC DNA]</scope>
    <source>
        <tissue evidence="5">Mixed pool</tissue>
    </source>
</reference>
<evidence type="ECO:0000256" key="3">
    <source>
        <dbReference type="SAM" id="MobiDB-lite"/>
    </source>
</evidence>
<dbReference type="EMBL" id="LJIJ01000762">
    <property type="protein sequence ID" value="ODM94726.1"/>
    <property type="molecule type" value="Genomic_DNA"/>
</dbReference>
<dbReference type="AlphaFoldDB" id="A0A1D2MP05"/>
<organism evidence="5 6">
    <name type="scientific">Orchesella cincta</name>
    <name type="common">Springtail</name>
    <name type="synonym">Podura cincta</name>
    <dbReference type="NCBI Taxonomy" id="48709"/>
    <lineage>
        <taxon>Eukaryota</taxon>
        <taxon>Metazoa</taxon>
        <taxon>Ecdysozoa</taxon>
        <taxon>Arthropoda</taxon>
        <taxon>Hexapoda</taxon>
        <taxon>Collembola</taxon>
        <taxon>Entomobryomorpha</taxon>
        <taxon>Entomobryoidea</taxon>
        <taxon>Orchesellidae</taxon>
        <taxon>Orchesellinae</taxon>
        <taxon>Orchesella</taxon>
    </lineage>
</organism>
<dbReference type="GO" id="GO:0004077">
    <property type="term" value="F:biotin--[biotin carboxyl-carrier protein] ligase activity"/>
    <property type="evidence" value="ECO:0007669"/>
    <property type="project" value="InterPro"/>
</dbReference>
<dbReference type="GO" id="GO:0005737">
    <property type="term" value="C:cytoplasm"/>
    <property type="evidence" value="ECO:0007669"/>
    <property type="project" value="TreeGrafter"/>
</dbReference>
<dbReference type="OMA" id="YAIYDIR"/>
<evidence type="ECO:0000259" key="4">
    <source>
        <dbReference type="PROSITE" id="PS51733"/>
    </source>
</evidence>
<dbReference type="STRING" id="48709.A0A1D2MP05"/>
<comment type="caution">
    <text evidence="5">The sequence shown here is derived from an EMBL/GenBank/DDBJ whole genome shotgun (WGS) entry which is preliminary data.</text>
</comment>
<proteinExistence type="inferred from homology"/>
<dbReference type="Pfam" id="PF03099">
    <property type="entry name" value="BPL_LplA_LipB"/>
    <property type="match status" value="1"/>
</dbReference>
<evidence type="ECO:0000313" key="6">
    <source>
        <dbReference type="Proteomes" id="UP000094527"/>
    </source>
</evidence>
<keyword evidence="2 5" id="KW-0436">Ligase</keyword>
<dbReference type="PROSITE" id="PS51733">
    <property type="entry name" value="BPL_LPL_CATALYTIC"/>
    <property type="match status" value="1"/>
</dbReference>